<reference evidence="1" key="2">
    <citation type="journal article" date="2015" name="Data Brief">
        <title>Shoot transcriptome of the giant reed, Arundo donax.</title>
        <authorList>
            <person name="Barrero R.A."/>
            <person name="Guerrero F.D."/>
            <person name="Moolhuijzen P."/>
            <person name="Goolsby J.A."/>
            <person name="Tidwell J."/>
            <person name="Bellgard S.E."/>
            <person name="Bellgard M.I."/>
        </authorList>
    </citation>
    <scope>NUCLEOTIDE SEQUENCE</scope>
    <source>
        <tissue evidence="1">Shoot tissue taken approximately 20 cm above the soil surface</tissue>
    </source>
</reference>
<proteinExistence type="predicted"/>
<sequence length="10" mass="1218">MQIHRSGFSR</sequence>
<organism evidence="1">
    <name type="scientific">Arundo donax</name>
    <name type="common">Giant reed</name>
    <name type="synonym">Donax arundinaceus</name>
    <dbReference type="NCBI Taxonomy" id="35708"/>
    <lineage>
        <taxon>Eukaryota</taxon>
        <taxon>Viridiplantae</taxon>
        <taxon>Streptophyta</taxon>
        <taxon>Embryophyta</taxon>
        <taxon>Tracheophyta</taxon>
        <taxon>Spermatophyta</taxon>
        <taxon>Magnoliopsida</taxon>
        <taxon>Liliopsida</taxon>
        <taxon>Poales</taxon>
        <taxon>Poaceae</taxon>
        <taxon>PACMAD clade</taxon>
        <taxon>Arundinoideae</taxon>
        <taxon>Arundineae</taxon>
        <taxon>Arundo</taxon>
    </lineage>
</organism>
<evidence type="ECO:0000313" key="1">
    <source>
        <dbReference type="EMBL" id="JAD63667.1"/>
    </source>
</evidence>
<protein>
    <submittedName>
        <fullName evidence="1">Uncharacterized protein</fullName>
    </submittedName>
</protein>
<name>A0A0A9BWP1_ARUDO</name>
<reference evidence="1" key="1">
    <citation type="submission" date="2014-09" db="EMBL/GenBank/DDBJ databases">
        <authorList>
            <person name="Magalhaes I.L.F."/>
            <person name="Oliveira U."/>
            <person name="Santos F.R."/>
            <person name="Vidigal T.H.D.A."/>
            <person name="Brescovit A.D."/>
            <person name="Santos A.J."/>
        </authorList>
    </citation>
    <scope>NUCLEOTIDE SEQUENCE</scope>
    <source>
        <tissue evidence="1">Shoot tissue taken approximately 20 cm above the soil surface</tissue>
    </source>
</reference>
<dbReference type="EMBL" id="GBRH01234228">
    <property type="protein sequence ID" value="JAD63667.1"/>
    <property type="molecule type" value="Transcribed_RNA"/>
</dbReference>
<accession>A0A0A9BWP1</accession>